<organism evidence="6 7">
    <name type="scientific">Halomonas caseinilytica</name>
    <dbReference type="NCBI Taxonomy" id="438744"/>
    <lineage>
        <taxon>Bacteria</taxon>
        <taxon>Pseudomonadati</taxon>
        <taxon>Pseudomonadota</taxon>
        <taxon>Gammaproteobacteria</taxon>
        <taxon>Oceanospirillales</taxon>
        <taxon>Halomonadaceae</taxon>
        <taxon>Halomonas</taxon>
    </lineage>
</organism>
<keyword evidence="2" id="KW-0805">Transcription regulation</keyword>
<evidence type="ECO:0000259" key="5">
    <source>
        <dbReference type="PROSITE" id="PS50931"/>
    </source>
</evidence>
<dbReference type="GO" id="GO:0043565">
    <property type="term" value="F:sequence-specific DNA binding"/>
    <property type="evidence" value="ECO:0007669"/>
    <property type="project" value="TreeGrafter"/>
</dbReference>
<dbReference type="PANTHER" id="PTHR30537:SF31">
    <property type="entry name" value="TRANSCRIPTIONAL REGULATOR, LYSR FAMILY"/>
    <property type="match status" value="1"/>
</dbReference>
<feature type="domain" description="HTH lysR-type" evidence="5">
    <location>
        <begin position="1"/>
        <end position="59"/>
    </location>
</feature>
<gene>
    <name evidence="6" type="ORF">SAMN05192556_10786</name>
</gene>
<keyword evidence="7" id="KW-1185">Reference proteome</keyword>
<evidence type="ECO:0000313" key="6">
    <source>
        <dbReference type="EMBL" id="SHL02860.1"/>
    </source>
</evidence>
<dbReference type="Pfam" id="PF03466">
    <property type="entry name" value="LysR_substrate"/>
    <property type="match status" value="1"/>
</dbReference>
<dbReference type="OrthoDB" id="9815676at2"/>
<dbReference type="SUPFAM" id="SSF46785">
    <property type="entry name" value="Winged helix' DNA-binding domain"/>
    <property type="match status" value="1"/>
</dbReference>
<dbReference type="CDD" id="cd08473">
    <property type="entry name" value="PBP2_CrgA_like_4"/>
    <property type="match status" value="1"/>
</dbReference>
<dbReference type="InterPro" id="IPR000847">
    <property type="entry name" value="LysR_HTH_N"/>
</dbReference>
<dbReference type="GO" id="GO:0003700">
    <property type="term" value="F:DNA-binding transcription factor activity"/>
    <property type="evidence" value="ECO:0007669"/>
    <property type="project" value="InterPro"/>
</dbReference>
<dbReference type="InterPro" id="IPR036388">
    <property type="entry name" value="WH-like_DNA-bd_sf"/>
</dbReference>
<dbReference type="GO" id="GO:0006351">
    <property type="term" value="P:DNA-templated transcription"/>
    <property type="evidence" value="ECO:0007669"/>
    <property type="project" value="TreeGrafter"/>
</dbReference>
<evidence type="ECO:0000256" key="3">
    <source>
        <dbReference type="ARBA" id="ARBA00023125"/>
    </source>
</evidence>
<dbReference type="InterPro" id="IPR058163">
    <property type="entry name" value="LysR-type_TF_proteobact-type"/>
</dbReference>
<dbReference type="PANTHER" id="PTHR30537">
    <property type="entry name" value="HTH-TYPE TRANSCRIPTIONAL REGULATOR"/>
    <property type="match status" value="1"/>
</dbReference>
<evidence type="ECO:0000256" key="4">
    <source>
        <dbReference type="ARBA" id="ARBA00023163"/>
    </source>
</evidence>
<dbReference type="InterPro" id="IPR005119">
    <property type="entry name" value="LysR_subst-bd"/>
</dbReference>
<keyword evidence="4" id="KW-0804">Transcription</keyword>
<dbReference type="SUPFAM" id="SSF53850">
    <property type="entry name" value="Periplasmic binding protein-like II"/>
    <property type="match status" value="1"/>
</dbReference>
<proteinExistence type="inferred from homology"/>
<dbReference type="InterPro" id="IPR036390">
    <property type="entry name" value="WH_DNA-bd_sf"/>
</dbReference>
<keyword evidence="3" id="KW-0238">DNA-binding</keyword>
<dbReference type="Gene3D" id="3.40.190.290">
    <property type="match status" value="1"/>
</dbReference>
<sequence length="321" mass="36087">MQDLNDLYYFVQVVDHGGFAPAGRALGIPKSKLSRRIIQLEERLATRLINRSTRRFSVTDLGQAYYQHCVAMLVEAEAAEELIERNQAQPRGTVRLSCSPSVLHYLITPLLVRFMSHCPHVNVQVEATSRRVDVIKEGFDLAIRVRFPPLEDSDLTMKVLARSPQRLMAAPGLFEHYPLPETPADLGELPSLDFAQYDKQHVWDLTGPEGATAQIPHRPRLVTDSAETLHQAALAGHGVVKLAMLVGYSDLVQQNLVDVLPGWEPRSGILHAVFPSRRGLLPAVRAFLDFLDEHIEEEDFLTFQNREGTRKEGEGKEEDSR</sequence>
<dbReference type="RefSeq" id="WP_064698791.1">
    <property type="nucleotide sequence ID" value="NZ_BDEO01000002.1"/>
</dbReference>
<protein>
    <submittedName>
        <fullName evidence="6">Transcriptional regulator, LysR family</fullName>
    </submittedName>
</protein>
<evidence type="ECO:0000256" key="1">
    <source>
        <dbReference type="ARBA" id="ARBA00009437"/>
    </source>
</evidence>
<dbReference type="FunFam" id="1.10.10.10:FF:000001">
    <property type="entry name" value="LysR family transcriptional regulator"/>
    <property type="match status" value="1"/>
</dbReference>
<dbReference type="AlphaFoldDB" id="A0A1M6XA48"/>
<dbReference type="PROSITE" id="PS50931">
    <property type="entry name" value="HTH_LYSR"/>
    <property type="match status" value="1"/>
</dbReference>
<evidence type="ECO:0000256" key="2">
    <source>
        <dbReference type="ARBA" id="ARBA00023015"/>
    </source>
</evidence>
<evidence type="ECO:0000313" key="7">
    <source>
        <dbReference type="Proteomes" id="UP000184248"/>
    </source>
</evidence>
<reference evidence="7" key="1">
    <citation type="submission" date="2016-11" db="EMBL/GenBank/DDBJ databases">
        <authorList>
            <person name="Varghese N."/>
            <person name="Submissions S."/>
        </authorList>
    </citation>
    <scope>NUCLEOTIDE SEQUENCE [LARGE SCALE GENOMIC DNA]</scope>
    <source>
        <strain evidence="7">ALO Sharm</strain>
    </source>
</reference>
<dbReference type="Gene3D" id="1.10.10.10">
    <property type="entry name" value="Winged helix-like DNA-binding domain superfamily/Winged helix DNA-binding domain"/>
    <property type="match status" value="1"/>
</dbReference>
<accession>A0A1M6XA48</accession>
<dbReference type="Pfam" id="PF00126">
    <property type="entry name" value="HTH_1"/>
    <property type="match status" value="1"/>
</dbReference>
<dbReference type="Proteomes" id="UP000184248">
    <property type="component" value="Unassembled WGS sequence"/>
</dbReference>
<name>A0A1M6XA48_9GAMM</name>
<dbReference type="EMBL" id="FRAL01000007">
    <property type="protein sequence ID" value="SHL02860.1"/>
    <property type="molecule type" value="Genomic_DNA"/>
</dbReference>
<comment type="similarity">
    <text evidence="1">Belongs to the LysR transcriptional regulatory family.</text>
</comment>